<evidence type="ECO:0000256" key="6">
    <source>
        <dbReference type="RuleBase" id="RU003355"/>
    </source>
</evidence>
<dbReference type="InterPro" id="IPR023827">
    <property type="entry name" value="Peptidase_S8_Asp-AS"/>
</dbReference>
<evidence type="ECO:0000259" key="8">
    <source>
        <dbReference type="Pfam" id="PF00082"/>
    </source>
</evidence>
<feature type="active site" description="Charge relay system" evidence="5">
    <location>
        <position position="313"/>
    </location>
</feature>
<accession>A0ABW3GMP3</accession>
<dbReference type="RefSeq" id="WP_379656809.1">
    <property type="nucleotide sequence ID" value="NZ_JBHTIV010000005.1"/>
</dbReference>
<feature type="signal peptide" evidence="7">
    <location>
        <begin position="1"/>
        <end position="23"/>
    </location>
</feature>
<dbReference type="Gene3D" id="3.40.50.200">
    <property type="entry name" value="Peptidase S8/S53 domain"/>
    <property type="match status" value="2"/>
</dbReference>
<evidence type="ECO:0000256" key="3">
    <source>
        <dbReference type="ARBA" id="ARBA00022801"/>
    </source>
</evidence>
<keyword evidence="4 5" id="KW-0720">Serine protease</keyword>
<dbReference type="PIRSF" id="PIRSF037892">
    <property type="entry name" value="Subtilisin_rel_SRU_0565"/>
    <property type="match status" value="1"/>
</dbReference>
<comment type="caution">
    <text evidence="9">The sequence shown here is derived from an EMBL/GenBank/DDBJ whole genome shotgun (WGS) entry which is preliminary data.</text>
</comment>
<evidence type="ECO:0000256" key="4">
    <source>
        <dbReference type="ARBA" id="ARBA00022825"/>
    </source>
</evidence>
<dbReference type="InterPro" id="IPR022398">
    <property type="entry name" value="Peptidase_S8_His-AS"/>
</dbReference>
<dbReference type="EMBL" id="JBHTIV010000005">
    <property type="protein sequence ID" value="MFD0931474.1"/>
    <property type="molecule type" value="Genomic_DNA"/>
</dbReference>
<keyword evidence="10" id="KW-1185">Reference proteome</keyword>
<dbReference type="InterPro" id="IPR023828">
    <property type="entry name" value="Peptidase_S8_Ser-AS"/>
</dbReference>
<comment type="similarity">
    <text evidence="1 5 6">Belongs to the peptidase S8 family.</text>
</comment>
<protein>
    <submittedName>
        <fullName evidence="9">S8 family serine peptidase</fullName>
    </submittedName>
</protein>
<dbReference type="SUPFAM" id="SSF52743">
    <property type="entry name" value="Subtilisin-like"/>
    <property type="match status" value="1"/>
</dbReference>
<feature type="active site" description="Charge relay system" evidence="5">
    <location>
        <position position="91"/>
    </location>
</feature>
<reference evidence="10" key="1">
    <citation type="journal article" date="2019" name="Int. J. Syst. Evol. Microbiol.">
        <title>The Global Catalogue of Microorganisms (GCM) 10K type strain sequencing project: providing services to taxonomists for standard genome sequencing and annotation.</title>
        <authorList>
            <consortium name="The Broad Institute Genomics Platform"/>
            <consortium name="The Broad Institute Genome Sequencing Center for Infectious Disease"/>
            <person name="Wu L."/>
            <person name="Ma J."/>
        </authorList>
    </citation>
    <scope>NUCLEOTIDE SEQUENCE [LARGE SCALE GENOMIC DNA]</scope>
    <source>
        <strain evidence="10">CCUG 56752</strain>
    </source>
</reference>
<dbReference type="InterPro" id="IPR036852">
    <property type="entry name" value="Peptidase_S8/S53_dom_sf"/>
</dbReference>
<feature type="chain" id="PRO_5046400564" evidence="7">
    <location>
        <begin position="24"/>
        <end position="559"/>
    </location>
</feature>
<dbReference type="Pfam" id="PF00082">
    <property type="entry name" value="Peptidase_S8"/>
    <property type="match status" value="1"/>
</dbReference>
<name>A0ABW3GMP3_9FLAO</name>
<keyword evidence="2 5" id="KW-0645">Protease</keyword>
<dbReference type="PROSITE" id="PS00137">
    <property type="entry name" value="SUBTILASE_HIS"/>
    <property type="match status" value="1"/>
</dbReference>
<sequence>MNNKFLKIGGLGLFISSLLIACASGPKINSEPIPNLQNVSEKKVELTDDELEYWGSKDLMYDTIPGMSVDRAYQELIKDYNGKTIIVAVLDSGIDIEHEDFEGVIWTNIDEIPNNDKDDDNNGFIDDIHGWNFLGDVVEENLEYTRIVRDYEDQFEGKIASDIDPNSLEEFKMYRAAKAKYDEEMTTTENSINRYVMMNNQLQEAEESLKIELDTDKLTIENVTSFKPQDDTSLNQKMLLLNVMNNIDEDLQNIQDQLAEAMEYFGNKKKYHLNLDLNARARILGDDADDFSTKIYGNNQVSGPNEDKNDAKHGTHVAGIIAANRSNDKGIKGVAENVLIMPIRAVPDGDEYDKDIALGIRYAVDNGASIINTSFGKYFSKHPQWVMDAIKYAEENDVLIVNAAGNEGINLDEKRVYPNDETPDNPVNVVNNFINVGSITSKYGGNLVSGFSNYGKNSLDVFAPGSSIYATTPLNTYEFLQGTSMATPNVTGVATMIRSLFPKLSASQVKEILMESGLSTDQEVILGGDPQNTKPFSEISVSGNMVNMYNAIILASKTK</sequence>
<dbReference type="PROSITE" id="PS51892">
    <property type="entry name" value="SUBTILASE"/>
    <property type="match status" value="1"/>
</dbReference>
<evidence type="ECO:0000256" key="1">
    <source>
        <dbReference type="ARBA" id="ARBA00011073"/>
    </source>
</evidence>
<evidence type="ECO:0000313" key="10">
    <source>
        <dbReference type="Proteomes" id="UP001597049"/>
    </source>
</evidence>
<dbReference type="Proteomes" id="UP001597049">
    <property type="component" value="Unassembled WGS sequence"/>
</dbReference>
<dbReference type="PANTHER" id="PTHR43806:SF11">
    <property type="entry name" value="CEREVISIN-RELATED"/>
    <property type="match status" value="1"/>
</dbReference>
<evidence type="ECO:0000313" key="9">
    <source>
        <dbReference type="EMBL" id="MFD0931474.1"/>
    </source>
</evidence>
<evidence type="ECO:0000256" key="7">
    <source>
        <dbReference type="SAM" id="SignalP"/>
    </source>
</evidence>
<dbReference type="InterPro" id="IPR000209">
    <property type="entry name" value="Peptidase_S8/S53_dom"/>
</dbReference>
<dbReference type="PANTHER" id="PTHR43806">
    <property type="entry name" value="PEPTIDASE S8"/>
    <property type="match status" value="1"/>
</dbReference>
<dbReference type="PROSITE" id="PS00136">
    <property type="entry name" value="SUBTILASE_ASP"/>
    <property type="match status" value="1"/>
</dbReference>
<dbReference type="PROSITE" id="PS51257">
    <property type="entry name" value="PROKAR_LIPOPROTEIN"/>
    <property type="match status" value="1"/>
</dbReference>
<feature type="domain" description="Peptidase S8/S53" evidence="8">
    <location>
        <begin position="82"/>
        <end position="516"/>
    </location>
</feature>
<feature type="active site" description="Charge relay system" evidence="5">
    <location>
        <position position="484"/>
    </location>
</feature>
<proteinExistence type="inferred from homology"/>
<dbReference type="PROSITE" id="PS00138">
    <property type="entry name" value="SUBTILASE_SER"/>
    <property type="match status" value="1"/>
</dbReference>
<keyword evidence="7" id="KW-0732">Signal</keyword>
<organism evidence="9 10">
    <name type="scientific">Psychroflexus salinarum</name>
    <dbReference type="NCBI Taxonomy" id="546024"/>
    <lineage>
        <taxon>Bacteria</taxon>
        <taxon>Pseudomonadati</taxon>
        <taxon>Bacteroidota</taxon>
        <taxon>Flavobacteriia</taxon>
        <taxon>Flavobacteriales</taxon>
        <taxon>Flavobacteriaceae</taxon>
        <taxon>Psychroflexus</taxon>
    </lineage>
</organism>
<dbReference type="InterPro" id="IPR050131">
    <property type="entry name" value="Peptidase_S8_subtilisin-like"/>
</dbReference>
<dbReference type="InterPro" id="IPR017308">
    <property type="entry name" value="Pept_S8_subtilisin_bacteroid"/>
</dbReference>
<gene>
    <name evidence="9" type="ORF">ACFQ0R_02565</name>
</gene>
<evidence type="ECO:0000256" key="2">
    <source>
        <dbReference type="ARBA" id="ARBA00022670"/>
    </source>
</evidence>
<dbReference type="InterPro" id="IPR015500">
    <property type="entry name" value="Peptidase_S8_subtilisin-rel"/>
</dbReference>
<dbReference type="PRINTS" id="PR00723">
    <property type="entry name" value="SUBTILISIN"/>
</dbReference>
<keyword evidence="3 5" id="KW-0378">Hydrolase</keyword>
<evidence type="ECO:0000256" key="5">
    <source>
        <dbReference type="PROSITE-ProRule" id="PRU01240"/>
    </source>
</evidence>